<feature type="transmembrane region" description="Helical" evidence="10">
    <location>
        <begin position="306"/>
        <end position="329"/>
    </location>
</feature>
<reference evidence="12" key="1">
    <citation type="submission" date="2016-10" db="EMBL/GenBank/DDBJ databases">
        <authorList>
            <person name="de Groot N.N."/>
        </authorList>
    </citation>
    <scope>NUCLEOTIDE SEQUENCE</scope>
</reference>
<dbReference type="PROSITE" id="PS50928">
    <property type="entry name" value="ABC_TM1"/>
    <property type="match status" value="1"/>
</dbReference>
<dbReference type="SUPFAM" id="SSF161098">
    <property type="entry name" value="MetI-like"/>
    <property type="match status" value="1"/>
</dbReference>
<keyword evidence="8 10" id="KW-0472">Membrane</keyword>
<dbReference type="CDD" id="cd06261">
    <property type="entry name" value="TM_PBP2"/>
    <property type="match status" value="1"/>
</dbReference>
<evidence type="ECO:0000313" key="12">
    <source>
        <dbReference type="EMBL" id="SFV75107.1"/>
    </source>
</evidence>
<evidence type="ECO:0000256" key="5">
    <source>
        <dbReference type="ARBA" id="ARBA00022592"/>
    </source>
</evidence>
<evidence type="ECO:0000256" key="2">
    <source>
        <dbReference type="ARBA" id="ARBA00007069"/>
    </source>
</evidence>
<evidence type="ECO:0000256" key="3">
    <source>
        <dbReference type="ARBA" id="ARBA00022448"/>
    </source>
</evidence>
<dbReference type="GO" id="GO:0006817">
    <property type="term" value="P:phosphate ion transport"/>
    <property type="evidence" value="ECO:0007669"/>
    <property type="project" value="UniProtKB-KW"/>
</dbReference>
<evidence type="ECO:0000256" key="6">
    <source>
        <dbReference type="ARBA" id="ARBA00022692"/>
    </source>
</evidence>
<evidence type="ECO:0000256" key="9">
    <source>
        <dbReference type="SAM" id="MobiDB-lite"/>
    </source>
</evidence>
<dbReference type="Gene3D" id="1.10.3720.10">
    <property type="entry name" value="MetI-like"/>
    <property type="match status" value="1"/>
</dbReference>
<dbReference type="NCBIfam" id="TIGR02138">
    <property type="entry name" value="phosphate_pstC"/>
    <property type="match status" value="1"/>
</dbReference>
<dbReference type="PANTHER" id="PTHR30425">
    <property type="entry name" value="PHOSPHATE TRANSPORT SYSTEM PERMEASE PROTEIN PST"/>
    <property type="match status" value="1"/>
</dbReference>
<dbReference type="InterPro" id="IPR035906">
    <property type="entry name" value="MetI-like_sf"/>
</dbReference>
<keyword evidence="3" id="KW-0813">Transport</keyword>
<evidence type="ECO:0000256" key="4">
    <source>
        <dbReference type="ARBA" id="ARBA00022475"/>
    </source>
</evidence>
<gene>
    <name evidence="12" type="ORF">MNB_SM-3-1196</name>
</gene>
<feature type="region of interest" description="Disordered" evidence="9">
    <location>
        <begin position="70"/>
        <end position="97"/>
    </location>
</feature>
<organism evidence="12">
    <name type="scientific">hydrothermal vent metagenome</name>
    <dbReference type="NCBI Taxonomy" id="652676"/>
    <lineage>
        <taxon>unclassified sequences</taxon>
        <taxon>metagenomes</taxon>
        <taxon>ecological metagenomes</taxon>
    </lineage>
</organism>
<dbReference type="GO" id="GO:0005886">
    <property type="term" value="C:plasma membrane"/>
    <property type="evidence" value="ECO:0007669"/>
    <property type="project" value="UniProtKB-SubCell"/>
</dbReference>
<dbReference type="InterPro" id="IPR011864">
    <property type="entry name" value="Phosphate_PstC"/>
</dbReference>
<feature type="transmembrane region" description="Helical" evidence="10">
    <location>
        <begin position="121"/>
        <end position="143"/>
    </location>
</feature>
<proteinExistence type="inferred from homology"/>
<feature type="domain" description="ABC transmembrane type-1" evidence="11">
    <location>
        <begin position="117"/>
        <end position="323"/>
    </location>
</feature>
<keyword evidence="6 10" id="KW-0812">Transmembrane</keyword>
<feature type="transmembrane region" description="Helical" evidence="10">
    <location>
        <begin position="150"/>
        <end position="178"/>
    </location>
</feature>
<comment type="similarity">
    <text evidence="2">Belongs to the binding-protein-dependent transport system permease family. CysTW subfamily.</text>
</comment>
<dbReference type="InterPro" id="IPR051124">
    <property type="entry name" value="Phosphate_Transport_Permease"/>
</dbReference>
<evidence type="ECO:0000259" key="11">
    <source>
        <dbReference type="PROSITE" id="PS50928"/>
    </source>
</evidence>
<protein>
    <submittedName>
        <fullName evidence="12">Phosphate transport system permease protein PstC (TC 3.A.1.7.1)</fullName>
    </submittedName>
</protein>
<sequence>MMEKIFQKLSFASATLVFVILLGIFFTLFSSSKLAIDEFGFDFLTNPAWNKEVPLVQNDTSAKQEVALDVTEDEEATDDDSFAMDDEDDEDDDAIIGDDDEEDEVATKTIYGGLVPIVGTLLSTLIALVFALPIAMGIAVFLAELAPKNISYIVGIAIELLAAIPSIIFGMWGLYYFAPIVADIFGGYQVSLLSAGLVLGVMILPFMAAITRDSMNTTPGVLKESAYALGATKFEVIKDVIFPYSKTGIIGSIILALGRALGETMAVAFLIGSVFELPSSITSPTISIPVAMANNFGEASGLGESALFYLALILFVISFGIISFAKFYFLKRGQK</sequence>
<evidence type="ECO:0000256" key="10">
    <source>
        <dbReference type="SAM" id="Phobius"/>
    </source>
</evidence>
<comment type="subcellular location">
    <subcellularLocation>
        <location evidence="1">Cell membrane</location>
        <topology evidence="1">Multi-pass membrane protein</topology>
    </subcellularLocation>
</comment>
<dbReference type="GO" id="GO:0005315">
    <property type="term" value="F:phosphate transmembrane transporter activity"/>
    <property type="evidence" value="ECO:0007669"/>
    <property type="project" value="InterPro"/>
</dbReference>
<keyword evidence="4" id="KW-1003">Cell membrane</keyword>
<dbReference type="EMBL" id="FPHP01000018">
    <property type="protein sequence ID" value="SFV75107.1"/>
    <property type="molecule type" value="Genomic_DNA"/>
</dbReference>
<name>A0A1W1D3U7_9ZZZZ</name>
<feature type="transmembrane region" description="Helical" evidence="10">
    <location>
        <begin position="190"/>
        <end position="210"/>
    </location>
</feature>
<dbReference type="PANTHER" id="PTHR30425:SF1">
    <property type="entry name" value="PHOSPHATE TRANSPORT SYSTEM PERMEASE PROTEIN PSTC"/>
    <property type="match status" value="1"/>
</dbReference>
<dbReference type="AlphaFoldDB" id="A0A1W1D3U7"/>
<keyword evidence="5" id="KW-0592">Phosphate transport</keyword>
<feature type="transmembrane region" description="Helical" evidence="10">
    <location>
        <begin position="9"/>
        <end position="29"/>
    </location>
</feature>
<evidence type="ECO:0000256" key="1">
    <source>
        <dbReference type="ARBA" id="ARBA00004651"/>
    </source>
</evidence>
<evidence type="ECO:0000256" key="8">
    <source>
        <dbReference type="ARBA" id="ARBA00023136"/>
    </source>
</evidence>
<evidence type="ECO:0000256" key="7">
    <source>
        <dbReference type="ARBA" id="ARBA00022989"/>
    </source>
</evidence>
<keyword evidence="7 10" id="KW-1133">Transmembrane helix</keyword>
<dbReference type="InterPro" id="IPR000515">
    <property type="entry name" value="MetI-like"/>
</dbReference>
<accession>A0A1W1D3U7</accession>
<dbReference type="Pfam" id="PF00528">
    <property type="entry name" value="BPD_transp_1"/>
    <property type="match status" value="1"/>
</dbReference>